<dbReference type="SMART" id="SM00034">
    <property type="entry name" value="CLECT"/>
    <property type="match status" value="1"/>
</dbReference>
<dbReference type="OrthoDB" id="441660at2759"/>
<evidence type="ECO:0000313" key="5">
    <source>
        <dbReference type="Proteomes" id="UP000007110"/>
    </source>
</evidence>
<evidence type="ECO:0000256" key="1">
    <source>
        <dbReference type="ARBA" id="ARBA00023157"/>
    </source>
</evidence>
<dbReference type="RefSeq" id="XP_030853388.1">
    <property type="nucleotide sequence ID" value="XM_030997528.1"/>
</dbReference>
<dbReference type="SUPFAM" id="SSF56436">
    <property type="entry name" value="C-type lectin-like"/>
    <property type="match status" value="1"/>
</dbReference>
<keyword evidence="5" id="KW-1185">Reference proteome</keyword>
<dbReference type="Proteomes" id="UP000007110">
    <property type="component" value="Unassembled WGS sequence"/>
</dbReference>
<dbReference type="PROSITE" id="PS00615">
    <property type="entry name" value="C_TYPE_LECTIN_1"/>
    <property type="match status" value="1"/>
</dbReference>
<dbReference type="CDD" id="cd00037">
    <property type="entry name" value="CLECT"/>
    <property type="match status" value="1"/>
</dbReference>
<keyword evidence="2" id="KW-0732">Signal</keyword>
<dbReference type="InterPro" id="IPR018378">
    <property type="entry name" value="C-type_lectin_CS"/>
</dbReference>
<keyword evidence="1" id="KW-1015">Disulfide bond</keyword>
<sequence>MLLIGVITIATVLLFSCDTALSKTEQVNKDAANALYTLTERCTLYNCPNNWPPRSAGVTSCYIYFHQSKEWSDAEKSCRDNGGQLVKFDTLGEITTVKNFLQSYYGISSMPWMWTGLNDRSSEGRYQWTGFGGELSKGSSMWSGGQPDNHSPWWSFWDDEDCVEFNGRQLNDQDCDEGRPYVCEFIP</sequence>
<dbReference type="GO" id="GO:0006955">
    <property type="term" value="P:immune response"/>
    <property type="evidence" value="ECO:0000318"/>
    <property type="project" value="GO_Central"/>
</dbReference>
<dbReference type="Pfam" id="PF00059">
    <property type="entry name" value="Lectin_C"/>
    <property type="match status" value="1"/>
</dbReference>
<dbReference type="GeneID" id="589011"/>
<feature type="signal peptide" evidence="2">
    <location>
        <begin position="1"/>
        <end position="22"/>
    </location>
</feature>
<dbReference type="InterPro" id="IPR050111">
    <property type="entry name" value="C-type_lectin/snaclec_domain"/>
</dbReference>
<dbReference type="PROSITE" id="PS50041">
    <property type="entry name" value="C_TYPE_LECTIN_2"/>
    <property type="match status" value="1"/>
</dbReference>
<dbReference type="OMA" id="DQDCDEG"/>
<proteinExistence type="predicted"/>
<reference evidence="5" key="1">
    <citation type="submission" date="2015-02" db="EMBL/GenBank/DDBJ databases">
        <title>Genome sequencing for Strongylocentrotus purpuratus.</title>
        <authorList>
            <person name="Murali S."/>
            <person name="Liu Y."/>
            <person name="Vee V."/>
            <person name="English A."/>
            <person name="Wang M."/>
            <person name="Skinner E."/>
            <person name="Han Y."/>
            <person name="Muzny D.M."/>
            <person name="Worley K.C."/>
            <person name="Gibbs R.A."/>
        </authorList>
    </citation>
    <scope>NUCLEOTIDE SEQUENCE</scope>
</reference>
<dbReference type="GO" id="GO:0030246">
    <property type="term" value="F:carbohydrate binding"/>
    <property type="evidence" value="ECO:0000318"/>
    <property type="project" value="GO_Central"/>
</dbReference>
<feature type="domain" description="C-type lectin" evidence="3">
    <location>
        <begin position="61"/>
        <end position="184"/>
    </location>
</feature>
<dbReference type="PANTHER" id="PTHR22803">
    <property type="entry name" value="MANNOSE, PHOSPHOLIPASE, LECTIN RECEPTOR RELATED"/>
    <property type="match status" value="1"/>
</dbReference>
<dbReference type="GO" id="GO:0009897">
    <property type="term" value="C:external side of plasma membrane"/>
    <property type="evidence" value="ECO:0000318"/>
    <property type="project" value="GO_Central"/>
</dbReference>
<dbReference type="GO" id="GO:0038187">
    <property type="term" value="F:pattern recognition receptor activity"/>
    <property type="evidence" value="ECO:0000318"/>
    <property type="project" value="GO_Central"/>
</dbReference>
<dbReference type="InParanoid" id="A0A7M7T4K4"/>
<dbReference type="Gene3D" id="3.10.100.10">
    <property type="entry name" value="Mannose-Binding Protein A, subunit A"/>
    <property type="match status" value="1"/>
</dbReference>
<accession>A0A7M7T4K4</accession>
<dbReference type="EnsemblMetazoa" id="XM_030997528">
    <property type="protein sequence ID" value="XP_030853388"/>
    <property type="gene ID" value="LOC589011"/>
</dbReference>
<dbReference type="InterPro" id="IPR016186">
    <property type="entry name" value="C-type_lectin-like/link_sf"/>
</dbReference>
<dbReference type="KEGG" id="spu:589011"/>
<protein>
    <recommendedName>
        <fullName evidence="3">C-type lectin domain-containing protein</fullName>
    </recommendedName>
</protein>
<evidence type="ECO:0000256" key="2">
    <source>
        <dbReference type="SAM" id="SignalP"/>
    </source>
</evidence>
<dbReference type="InterPro" id="IPR016187">
    <property type="entry name" value="CTDL_fold"/>
</dbReference>
<organism evidence="4 5">
    <name type="scientific">Strongylocentrotus purpuratus</name>
    <name type="common">Purple sea urchin</name>
    <dbReference type="NCBI Taxonomy" id="7668"/>
    <lineage>
        <taxon>Eukaryota</taxon>
        <taxon>Metazoa</taxon>
        <taxon>Echinodermata</taxon>
        <taxon>Eleutherozoa</taxon>
        <taxon>Echinozoa</taxon>
        <taxon>Echinoidea</taxon>
        <taxon>Euechinoidea</taxon>
        <taxon>Echinacea</taxon>
        <taxon>Camarodonta</taxon>
        <taxon>Echinidea</taxon>
        <taxon>Strongylocentrotidae</taxon>
        <taxon>Strongylocentrotus</taxon>
    </lineage>
</organism>
<feature type="chain" id="PRO_5029917473" description="C-type lectin domain-containing protein" evidence="2">
    <location>
        <begin position="23"/>
        <end position="187"/>
    </location>
</feature>
<evidence type="ECO:0000313" key="4">
    <source>
        <dbReference type="EnsemblMetazoa" id="XP_030853388"/>
    </source>
</evidence>
<dbReference type="InterPro" id="IPR001304">
    <property type="entry name" value="C-type_lectin-like"/>
</dbReference>
<name>A0A7M7T4K4_STRPU</name>
<dbReference type="AlphaFoldDB" id="A0A7M7T4K4"/>
<reference evidence="4" key="2">
    <citation type="submission" date="2021-01" db="UniProtKB">
        <authorList>
            <consortium name="EnsemblMetazoa"/>
        </authorList>
    </citation>
    <scope>IDENTIFICATION</scope>
</reference>
<evidence type="ECO:0000259" key="3">
    <source>
        <dbReference type="PROSITE" id="PS50041"/>
    </source>
</evidence>